<sequence length="139" mass="15345">MRSLIQTLLAPLTWVSRKLGPAPEVHRDAETQAEVDRACEALALYQFWSCPYCVRVRREITRLALTIEIRDTRLDPSIVERCWKAAARRRCPACVSKKAAKRAGCTNQATSLATCVDVSANRAGSLGESCPGLVVFLLV</sequence>
<evidence type="ECO:0000313" key="2">
    <source>
        <dbReference type="Proteomes" id="UP000092504"/>
    </source>
</evidence>
<dbReference type="Proteomes" id="UP000092504">
    <property type="component" value="Unassembled WGS sequence"/>
</dbReference>
<dbReference type="EMBL" id="MAJD01000002">
    <property type="protein sequence ID" value="OBX33753.1"/>
    <property type="molecule type" value="Genomic_DNA"/>
</dbReference>
<reference evidence="1 2" key="1">
    <citation type="submission" date="2016-06" db="EMBL/GenBank/DDBJ databases">
        <title>Genome sequence of halotolerant plant growth promoting strain of Halomonas elongata HEK1 isolated from salterns of Rann of Kutch, Gujarat, India.</title>
        <authorList>
            <person name="Gaba S."/>
            <person name="Singh R.N."/>
            <person name="Abrol S."/>
            <person name="Kaushik R."/>
            <person name="Saxena A.K."/>
        </authorList>
    </citation>
    <scope>NUCLEOTIDE SEQUENCE [LARGE SCALE GENOMIC DNA]</scope>
    <source>
        <strain evidence="1 2">HEK1</strain>
    </source>
</reference>
<dbReference type="InterPro" id="IPR011767">
    <property type="entry name" value="GLR_AS"/>
</dbReference>
<dbReference type="PATRIC" id="fig|2746.7.peg.2863"/>
<proteinExistence type="predicted"/>
<dbReference type="InterPro" id="IPR036249">
    <property type="entry name" value="Thioredoxin-like_sf"/>
</dbReference>
<gene>
    <name evidence="1" type="ORF">A8U91_02795</name>
</gene>
<dbReference type="PROSITE" id="PS00195">
    <property type="entry name" value="GLUTAREDOXIN_1"/>
    <property type="match status" value="1"/>
</dbReference>
<evidence type="ECO:0008006" key="3">
    <source>
        <dbReference type="Google" id="ProtNLM"/>
    </source>
</evidence>
<protein>
    <recommendedName>
        <fullName evidence="3">Glutaredoxin domain-containing protein</fullName>
    </recommendedName>
</protein>
<organism evidence="1 2">
    <name type="scientific">Halomonas elongata</name>
    <dbReference type="NCBI Taxonomy" id="2746"/>
    <lineage>
        <taxon>Bacteria</taxon>
        <taxon>Pseudomonadati</taxon>
        <taxon>Pseudomonadota</taxon>
        <taxon>Gammaproteobacteria</taxon>
        <taxon>Oceanospirillales</taxon>
        <taxon>Halomonadaceae</taxon>
        <taxon>Halomonas</taxon>
    </lineage>
</organism>
<evidence type="ECO:0000313" key="1">
    <source>
        <dbReference type="EMBL" id="OBX33753.1"/>
    </source>
</evidence>
<comment type="caution">
    <text evidence="1">The sequence shown here is derived from an EMBL/GenBank/DDBJ whole genome shotgun (WGS) entry which is preliminary data.</text>
</comment>
<name>A0A1B8NUX4_HALEL</name>
<dbReference type="SUPFAM" id="SSF52833">
    <property type="entry name" value="Thioredoxin-like"/>
    <property type="match status" value="1"/>
</dbReference>
<dbReference type="AlphaFoldDB" id="A0A1B8NUX4"/>
<dbReference type="Gene3D" id="3.40.30.10">
    <property type="entry name" value="Glutaredoxin"/>
    <property type="match status" value="1"/>
</dbReference>
<accession>A0A1B8NUX4</accession>